<dbReference type="PANTHER" id="PTHR43283">
    <property type="entry name" value="BETA-LACTAMASE-RELATED"/>
    <property type="match status" value="1"/>
</dbReference>
<evidence type="ECO:0000313" key="4">
    <source>
        <dbReference type="EMBL" id="NJB99980.1"/>
    </source>
</evidence>
<proteinExistence type="predicted"/>
<dbReference type="PANTHER" id="PTHR43283:SF11">
    <property type="entry name" value="BETA-LACTAMASE-RELATED DOMAIN-CONTAINING PROTEIN"/>
    <property type="match status" value="1"/>
</dbReference>
<dbReference type="RefSeq" id="WP_241213634.1">
    <property type="nucleotide sequence ID" value="NZ_BAAADY010000045.1"/>
</dbReference>
<gene>
    <name evidence="4" type="ORF">GGR89_004329</name>
</gene>
<dbReference type="Proteomes" id="UP000531251">
    <property type="component" value="Unassembled WGS sequence"/>
</dbReference>
<reference evidence="4 5" key="1">
    <citation type="submission" date="2020-03" db="EMBL/GenBank/DDBJ databases">
        <title>Genomic Encyclopedia of Type Strains, Phase IV (KMG-IV): sequencing the most valuable type-strain genomes for metagenomic binning, comparative biology and taxonomic classification.</title>
        <authorList>
            <person name="Goeker M."/>
        </authorList>
    </citation>
    <scope>NUCLEOTIDE SEQUENCE [LARGE SCALE GENOMIC DNA]</scope>
    <source>
        <strain evidence="4 5">DSM 7225</strain>
    </source>
</reference>
<dbReference type="InterPro" id="IPR012338">
    <property type="entry name" value="Beta-lactam/transpept-like"/>
</dbReference>
<feature type="signal peptide" evidence="2">
    <location>
        <begin position="1"/>
        <end position="30"/>
    </location>
</feature>
<comment type="caution">
    <text evidence="4">The sequence shown here is derived from an EMBL/GenBank/DDBJ whole genome shotgun (WGS) entry which is preliminary data.</text>
</comment>
<dbReference type="SUPFAM" id="SSF56601">
    <property type="entry name" value="beta-lactamase/transpeptidase-like"/>
    <property type="match status" value="1"/>
</dbReference>
<dbReference type="AlphaFoldDB" id="A0A7X5Y578"/>
<sequence length="409" mass="44440">MKIGRRRFVQSITLAPMLAYLCQRPGSAAAATVSTERFSAAFSEIQSWVGRAFPGAVVAIGMRGRLVALQSFGKISSAPDAPPMPKDAIFDLASLTKVVGTTTAAELLYDHGLLDLDRPVVAYLPAFAGTPGHERITVRHLLSHSSGLFTTDLLWQHSRNRQELLALIDRMPVVWKPGSRYQYRDENMILMGQIVEHVSGMPLDRFVHDHAFLPLKMRDTAFNPSARQLARIPPTEQDDVFRHRLVRGVVHDENAYVLGGVAGHAGLFSTAQDLSKLAALYLRGGKPLLKPASVAAFTTRQADPPGTSRALGWDMPDAAGSFAGPRASPDALIHTGFTGTSIYIDRRRGAFIILLSNRVNPSRDNKRIADARIAIHTAVLSAIDGAFNEAKPWTGVASPPRTCLRAIAS</sequence>
<dbReference type="GO" id="GO:0016787">
    <property type="term" value="F:hydrolase activity"/>
    <property type="evidence" value="ECO:0007669"/>
    <property type="project" value="UniProtKB-KW"/>
</dbReference>
<accession>A0A7X5Y578</accession>
<evidence type="ECO:0000256" key="2">
    <source>
        <dbReference type="SAM" id="SignalP"/>
    </source>
</evidence>
<feature type="domain" description="Beta-lactamase-related" evidence="3">
    <location>
        <begin position="50"/>
        <end position="371"/>
    </location>
</feature>
<protein>
    <submittedName>
        <fullName evidence="4">CubicO group peptidase (Beta-lactamase class C family)</fullName>
    </submittedName>
</protein>
<evidence type="ECO:0000256" key="1">
    <source>
        <dbReference type="ARBA" id="ARBA00022801"/>
    </source>
</evidence>
<keyword evidence="2" id="KW-0732">Signal</keyword>
<keyword evidence="1" id="KW-0378">Hydrolase</keyword>
<dbReference type="InterPro" id="IPR050789">
    <property type="entry name" value="Diverse_Enzym_Activities"/>
</dbReference>
<dbReference type="Gene3D" id="3.40.710.10">
    <property type="entry name" value="DD-peptidase/beta-lactamase superfamily"/>
    <property type="match status" value="1"/>
</dbReference>
<dbReference type="EMBL" id="JAATJB010000026">
    <property type="protein sequence ID" value="NJB99980.1"/>
    <property type="molecule type" value="Genomic_DNA"/>
</dbReference>
<evidence type="ECO:0000259" key="3">
    <source>
        <dbReference type="Pfam" id="PF00144"/>
    </source>
</evidence>
<dbReference type="InterPro" id="IPR001466">
    <property type="entry name" value="Beta-lactam-related"/>
</dbReference>
<organism evidence="4 5">
    <name type="scientific">Sphingomonas trueperi</name>
    <dbReference type="NCBI Taxonomy" id="53317"/>
    <lineage>
        <taxon>Bacteria</taxon>
        <taxon>Pseudomonadati</taxon>
        <taxon>Pseudomonadota</taxon>
        <taxon>Alphaproteobacteria</taxon>
        <taxon>Sphingomonadales</taxon>
        <taxon>Sphingomonadaceae</taxon>
        <taxon>Sphingomonas</taxon>
    </lineage>
</organism>
<dbReference type="Pfam" id="PF00144">
    <property type="entry name" value="Beta-lactamase"/>
    <property type="match status" value="1"/>
</dbReference>
<feature type="chain" id="PRO_5030526406" evidence="2">
    <location>
        <begin position="31"/>
        <end position="409"/>
    </location>
</feature>
<name>A0A7X5Y578_9SPHN</name>
<evidence type="ECO:0000313" key="5">
    <source>
        <dbReference type="Proteomes" id="UP000531251"/>
    </source>
</evidence>
<keyword evidence="5" id="KW-1185">Reference proteome</keyword>